<organism evidence="2 3">
    <name type="scientific">Saccharothrix ecbatanensis</name>
    <dbReference type="NCBI Taxonomy" id="1105145"/>
    <lineage>
        <taxon>Bacteria</taxon>
        <taxon>Bacillati</taxon>
        <taxon>Actinomycetota</taxon>
        <taxon>Actinomycetes</taxon>
        <taxon>Pseudonocardiales</taxon>
        <taxon>Pseudonocardiaceae</taxon>
        <taxon>Saccharothrix</taxon>
    </lineage>
</organism>
<dbReference type="InterPro" id="IPR006059">
    <property type="entry name" value="SBP"/>
</dbReference>
<dbReference type="SUPFAM" id="SSF53850">
    <property type="entry name" value="Periplasmic binding protein-like II"/>
    <property type="match status" value="1"/>
</dbReference>
<proteinExistence type="predicted"/>
<dbReference type="RefSeq" id="WP_184920842.1">
    <property type="nucleotide sequence ID" value="NZ_JACHMO010000001.1"/>
</dbReference>
<evidence type="ECO:0000256" key="1">
    <source>
        <dbReference type="SAM" id="SignalP"/>
    </source>
</evidence>
<keyword evidence="3" id="KW-1185">Reference proteome</keyword>
<dbReference type="Pfam" id="PF13416">
    <property type="entry name" value="SBP_bac_8"/>
    <property type="match status" value="1"/>
</dbReference>
<evidence type="ECO:0000313" key="2">
    <source>
        <dbReference type="EMBL" id="MBB5803487.1"/>
    </source>
</evidence>
<keyword evidence="2" id="KW-0762">Sugar transport</keyword>
<keyword evidence="2" id="KW-0813">Transport</keyword>
<dbReference type="EMBL" id="JACHMO010000001">
    <property type="protein sequence ID" value="MBB5803487.1"/>
    <property type="molecule type" value="Genomic_DNA"/>
</dbReference>
<dbReference type="Proteomes" id="UP000552097">
    <property type="component" value="Unassembled WGS sequence"/>
</dbReference>
<dbReference type="AlphaFoldDB" id="A0A7W9M158"/>
<dbReference type="PROSITE" id="PS51257">
    <property type="entry name" value="PROKAR_LIPOPROTEIN"/>
    <property type="match status" value="1"/>
</dbReference>
<reference evidence="2 3" key="1">
    <citation type="submission" date="2020-08" db="EMBL/GenBank/DDBJ databases">
        <title>Sequencing the genomes of 1000 actinobacteria strains.</title>
        <authorList>
            <person name="Klenk H.-P."/>
        </authorList>
    </citation>
    <scope>NUCLEOTIDE SEQUENCE [LARGE SCALE GENOMIC DNA]</scope>
    <source>
        <strain evidence="2 3">DSM 45486</strain>
    </source>
</reference>
<dbReference type="InterPro" id="IPR050490">
    <property type="entry name" value="Bact_solute-bd_prot1"/>
</dbReference>
<name>A0A7W9M158_9PSEU</name>
<dbReference type="PANTHER" id="PTHR43649">
    <property type="entry name" value="ARABINOSE-BINDING PROTEIN-RELATED"/>
    <property type="match status" value="1"/>
</dbReference>
<feature type="chain" id="PRO_5030752742" evidence="1">
    <location>
        <begin position="27"/>
        <end position="412"/>
    </location>
</feature>
<comment type="caution">
    <text evidence="2">The sequence shown here is derived from an EMBL/GenBank/DDBJ whole genome shotgun (WGS) entry which is preliminary data.</text>
</comment>
<keyword evidence="1" id="KW-0732">Signal</keyword>
<sequence>MRTTKFLRIAAVAAATSILAAMTACSSSGGDDSSYTLWDPYPQFDNNSDWAKRISKCADAAGVTLKRTGYDSQTLTNQALLSAQEGSLPDVILYDNPGVSTLASTGALVTMEEVGLDTGDVDKNLLAPGVVDGKTYGIPVGANTLALYYNKEILDKAGVDPARITDWASLTKALEAVKAAGHKGITFAGFASEEGTFQFEPFFWGAGANLSRLDSPEAVEALSLWKDWLDRGLAPSSVISNSQTTSWDEFSTGEVGFSVNGTWQAISGTEQGFETGFTTIPAKDGGVAPSPTGGEFMLMPVKSDTARYGASKKIVECMSTPEGQVETAITHSYYIPATKAAQEALLEKHPELKVWVEAVRSARGRTSELGADYPKVSEQVWTAVQNALSGAMTPEEALRDAQKAAQDAIGTN</sequence>
<evidence type="ECO:0000313" key="3">
    <source>
        <dbReference type="Proteomes" id="UP000552097"/>
    </source>
</evidence>
<dbReference type="PANTHER" id="PTHR43649:SF30">
    <property type="entry name" value="ABC TRANSPORTER SUBSTRATE-BINDING PROTEIN"/>
    <property type="match status" value="1"/>
</dbReference>
<gene>
    <name evidence="2" type="ORF">F4560_003255</name>
</gene>
<accession>A0A7W9M158</accession>
<dbReference type="Gene3D" id="3.40.190.10">
    <property type="entry name" value="Periplasmic binding protein-like II"/>
    <property type="match status" value="1"/>
</dbReference>
<protein>
    <submittedName>
        <fullName evidence="2">Multiple sugar transport system substrate-binding protein</fullName>
    </submittedName>
</protein>
<feature type="signal peptide" evidence="1">
    <location>
        <begin position="1"/>
        <end position="26"/>
    </location>
</feature>